<feature type="transmembrane region" description="Helical" evidence="8">
    <location>
        <begin position="186"/>
        <end position="208"/>
    </location>
</feature>
<dbReference type="PANTHER" id="PTHR13929:SF0">
    <property type="entry name" value="UBIA PRENYLTRANSFERASE DOMAIN-CONTAINING PROTEIN 1"/>
    <property type="match status" value="1"/>
</dbReference>
<evidence type="ECO:0000313" key="9">
    <source>
        <dbReference type="EMBL" id="PNU01421.1"/>
    </source>
</evidence>
<evidence type="ECO:0000256" key="7">
    <source>
        <dbReference type="ARBA" id="ARBA00023136"/>
    </source>
</evidence>
<dbReference type="NCBIfam" id="NF004752">
    <property type="entry name" value="PRK06080.1-4"/>
    <property type="match status" value="1"/>
</dbReference>
<dbReference type="GO" id="GO:0009234">
    <property type="term" value="P:menaquinone biosynthetic process"/>
    <property type="evidence" value="ECO:0007669"/>
    <property type="project" value="UniProtKB-UniPathway"/>
</dbReference>
<dbReference type="Pfam" id="PF01040">
    <property type="entry name" value="UbiA"/>
    <property type="match status" value="1"/>
</dbReference>
<organism evidence="9 10">
    <name type="scientific">Clostridium thermosuccinogenes</name>
    <dbReference type="NCBI Taxonomy" id="84032"/>
    <lineage>
        <taxon>Bacteria</taxon>
        <taxon>Bacillati</taxon>
        <taxon>Bacillota</taxon>
        <taxon>Clostridia</taxon>
        <taxon>Eubacteriales</taxon>
        <taxon>Clostridiaceae</taxon>
        <taxon>Clostridium</taxon>
    </lineage>
</organism>
<evidence type="ECO:0000256" key="1">
    <source>
        <dbReference type="ARBA" id="ARBA00004141"/>
    </source>
</evidence>
<evidence type="ECO:0000313" key="10">
    <source>
        <dbReference type="Proteomes" id="UP000236151"/>
    </source>
</evidence>
<evidence type="ECO:0000256" key="2">
    <source>
        <dbReference type="ARBA" id="ARBA00004863"/>
    </source>
</evidence>
<keyword evidence="6 8" id="KW-1133">Transmembrane helix</keyword>
<proteinExistence type="predicted"/>
<feature type="transmembrane region" description="Helical" evidence="8">
    <location>
        <begin position="38"/>
        <end position="58"/>
    </location>
</feature>
<dbReference type="GO" id="GO:0016020">
    <property type="term" value="C:membrane"/>
    <property type="evidence" value="ECO:0007669"/>
    <property type="project" value="UniProtKB-SubCell"/>
</dbReference>
<dbReference type="GO" id="GO:0042371">
    <property type="term" value="P:vitamin K biosynthetic process"/>
    <property type="evidence" value="ECO:0007669"/>
    <property type="project" value="TreeGrafter"/>
</dbReference>
<keyword evidence="10" id="KW-1185">Reference proteome</keyword>
<gene>
    <name evidence="9" type="ORF">CDQ84_01790</name>
</gene>
<sequence>MRVKSFLKLVEIQTKLASVIPFLLGTVYALYRFHKFNALNFILMMISLLCFDMFTTALNNFLDFKKARKKHGYNYERHNAIVRDGLTESSVLSVMVALFSLAVLFGILLFIRTDILVLLIGVVSFLAGISYSYGPIPISRTPFGEVLSGLFMGFIITFLSIYIHIYDSGIVQIALDNRMLSINIDWYEIMAIFLLSVPTMFGIANIMLANNICDIEDDIENRRYTLPVHIGREKALMVYSYLYYAIYIDILLMVFCKLTPVASLLVLLTFVPVRKNIKEFFKLQTKKDTFGLTVNNFVLICASMTVVVGVFAAIGSIAWR</sequence>
<feature type="transmembrane region" description="Helical" evidence="8">
    <location>
        <begin position="292"/>
        <end position="319"/>
    </location>
</feature>
<keyword evidence="7 8" id="KW-0472">Membrane</keyword>
<feature type="transmembrane region" description="Helical" evidence="8">
    <location>
        <begin position="146"/>
        <end position="165"/>
    </location>
</feature>
<feature type="transmembrane region" description="Helical" evidence="8">
    <location>
        <begin position="116"/>
        <end position="134"/>
    </location>
</feature>
<dbReference type="EMBL" id="NIOJ01000002">
    <property type="protein sequence ID" value="PNU01421.1"/>
    <property type="molecule type" value="Genomic_DNA"/>
</dbReference>
<comment type="subcellular location">
    <subcellularLocation>
        <location evidence="1">Membrane</location>
        <topology evidence="1">Multi-pass membrane protein</topology>
    </subcellularLocation>
</comment>
<dbReference type="CDD" id="cd13962">
    <property type="entry name" value="PT_UbiA_UBIAD1"/>
    <property type="match status" value="1"/>
</dbReference>
<reference evidence="9 10" key="1">
    <citation type="submission" date="2017-06" db="EMBL/GenBank/DDBJ databases">
        <title>Investigating the central metabolism of Clostridium thermosuccinogenes.</title>
        <authorList>
            <person name="Koendjbiharie J.G."/>
            <person name="van Kranenburg R."/>
        </authorList>
    </citation>
    <scope>NUCLEOTIDE SEQUENCE [LARGE SCALE GENOMIC DNA]</scope>
    <source>
        <strain evidence="9 10">DSM 5806</strain>
    </source>
</reference>
<protein>
    <submittedName>
        <fullName evidence="9">1,4-dihydroxy-2-naphthoate polyprenyltransferase</fullName>
    </submittedName>
</protein>
<dbReference type="AlphaFoldDB" id="A0A2K2FMH2"/>
<accession>A0A2K2FMH2</accession>
<name>A0A2K2FMH2_9CLOT</name>
<dbReference type="PANTHER" id="PTHR13929">
    <property type="entry name" value="1,4-DIHYDROXY-2-NAPHTHOATE OCTAPRENYLTRANSFERASE"/>
    <property type="match status" value="1"/>
</dbReference>
<dbReference type="Proteomes" id="UP000236151">
    <property type="component" value="Unassembled WGS sequence"/>
</dbReference>
<feature type="transmembrane region" description="Helical" evidence="8">
    <location>
        <begin position="91"/>
        <end position="111"/>
    </location>
</feature>
<evidence type="ECO:0000256" key="6">
    <source>
        <dbReference type="ARBA" id="ARBA00022989"/>
    </source>
</evidence>
<evidence type="ECO:0000256" key="3">
    <source>
        <dbReference type="ARBA" id="ARBA00022428"/>
    </source>
</evidence>
<keyword evidence="3" id="KW-0474">Menaquinone biosynthesis</keyword>
<keyword evidence="4 9" id="KW-0808">Transferase</keyword>
<evidence type="ECO:0000256" key="5">
    <source>
        <dbReference type="ARBA" id="ARBA00022692"/>
    </source>
</evidence>
<dbReference type="InterPro" id="IPR044878">
    <property type="entry name" value="UbiA_sf"/>
</dbReference>
<evidence type="ECO:0000256" key="8">
    <source>
        <dbReference type="SAM" id="Phobius"/>
    </source>
</evidence>
<dbReference type="KEGG" id="cthd:CDO33_03935"/>
<evidence type="ECO:0000256" key="4">
    <source>
        <dbReference type="ARBA" id="ARBA00022679"/>
    </source>
</evidence>
<dbReference type="InterPro" id="IPR026046">
    <property type="entry name" value="UBIAD1"/>
</dbReference>
<dbReference type="UniPathway" id="UPA00079"/>
<comment type="caution">
    <text evidence="9">The sequence shown here is derived from an EMBL/GenBank/DDBJ whole genome shotgun (WGS) entry which is preliminary data.</text>
</comment>
<dbReference type="GO" id="GO:0004659">
    <property type="term" value="F:prenyltransferase activity"/>
    <property type="evidence" value="ECO:0007669"/>
    <property type="project" value="InterPro"/>
</dbReference>
<feature type="transmembrane region" description="Helical" evidence="8">
    <location>
        <begin position="241"/>
        <end position="271"/>
    </location>
</feature>
<dbReference type="RefSeq" id="WP_103080001.1">
    <property type="nucleotide sequence ID" value="NZ_CP021850.1"/>
</dbReference>
<dbReference type="PIRSF" id="PIRSF005355">
    <property type="entry name" value="UBIAD1"/>
    <property type="match status" value="1"/>
</dbReference>
<dbReference type="OrthoDB" id="9767568at2"/>
<dbReference type="Gene3D" id="1.10.357.140">
    <property type="entry name" value="UbiA prenyltransferase"/>
    <property type="match status" value="1"/>
</dbReference>
<keyword evidence="5 8" id="KW-0812">Transmembrane</keyword>
<comment type="pathway">
    <text evidence="2">Quinol/quinone metabolism; menaquinone biosynthesis.</text>
</comment>
<dbReference type="InterPro" id="IPR000537">
    <property type="entry name" value="UbiA_prenyltransferase"/>
</dbReference>